<reference evidence="2" key="1">
    <citation type="journal article" date="2024" name="IScience">
        <title>Strigolactones Initiate the Formation of Haustorium-like Structures in Castilleja.</title>
        <authorList>
            <person name="Buerger M."/>
            <person name="Peterson D."/>
            <person name="Chory J."/>
        </authorList>
    </citation>
    <scope>NUCLEOTIDE SEQUENCE [LARGE SCALE GENOMIC DNA]</scope>
</reference>
<keyword evidence="2" id="KW-1185">Reference proteome</keyword>
<dbReference type="EMBL" id="JAVIJP010000028">
    <property type="protein sequence ID" value="KAL3634273.1"/>
    <property type="molecule type" value="Genomic_DNA"/>
</dbReference>
<gene>
    <name evidence="1" type="ORF">CASFOL_021327</name>
</gene>
<name>A0ABD3CW79_9LAMI</name>
<comment type="caution">
    <text evidence="1">The sequence shown here is derived from an EMBL/GenBank/DDBJ whole genome shotgun (WGS) entry which is preliminary data.</text>
</comment>
<dbReference type="AlphaFoldDB" id="A0ABD3CW79"/>
<protein>
    <submittedName>
        <fullName evidence="1">Uncharacterized protein</fullName>
    </submittedName>
</protein>
<accession>A0ABD3CW79</accession>
<dbReference type="Proteomes" id="UP001632038">
    <property type="component" value="Unassembled WGS sequence"/>
</dbReference>
<evidence type="ECO:0000313" key="2">
    <source>
        <dbReference type="Proteomes" id="UP001632038"/>
    </source>
</evidence>
<organism evidence="1 2">
    <name type="scientific">Castilleja foliolosa</name>
    <dbReference type="NCBI Taxonomy" id="1961234"/>
    <lineage>
        <taxon>Eukaryota</taxon>
        <taxon>Viridiplantae</taxon>
        <taxon>Streptophyta</taxon>
        <taxon>Embryophyta</taxon>
        <taxon>Tracheophyta</taxon>
        <taxon>Spermatophyta</taxon>
        <taxon>Magnoliopsida</taxon>
        <taxon>eudicotyledons</taxon>
        <taxon>Gunneridae</taxon>
        <taxon>Pentapetalae</taxon>
        <taxon>asterids</taxon>
        <taxon>lamiids</taxon>
        <taxon>Lamiales</taxon>
        <taxon>Orobanchaceae</taxon>
        <taxon>Pedicularideae</taxon>
        <taxon>Castillejinae</taxon>
        <taxon>Castilleja</taxon>
    </lineage>
</organism>
<evidence type="ECO:0000313" key="1">
    <source>
        <dbReference type="EMBL" id="KAL3634273.1"/>
    </source>
</evidence>
<proteinExistence type="predicted"/>
<sequence>MTRVHSESFEQLFDNRNRLNILGRKGNCKLVFSDNTQ</sequence>